<comment type="function">
    <text evidence="2 9">Catalyzes the dehydration of D-mannonate.</text>
</comment>
<evidence type="ECO:0000256" key="1">
    <source>
        <dbReference type="ARBA" id="ARBA00001794"/>
    </source>
</evidence>
<accession>A0AA38CRV3</accession>
<organism evidence="11 12">
    <name type="scientific">Litorihabitans aurantiacus</name>
    <dbReference type="NCBI Taxonomy" id="1930061"/>
    <lineage>
        <taxon>Bacteria</taxon>
        <taxon>Bacillati</taxon>
        <taxon>Actinomycetota</taxon>
        <taxon>Actinomycetes</taxon>
        <taxon>Micrococcales</taxon>
        <taxon>Beutenbergiaceae</taxon>
        <taxon>Litorihabitans</taxon>
    </lineage>
</organism>
<dbReference type="EC" id="4.2.1.8" evidence="5 9"/>
<dbReference type="PANTHER" id="PTHR30387">
    <property type="entry name" value="MANNONATE DEHYDRATASE"/>
    <property type="match status" value="1"/>
</dbReference>
<keyword evidence="7 9" id="KW-0464">Manganese</keyword>
<sequence length="393" mass="43418">MEHTWRWFGPNDPVTLAEVRQTGATGIVHAMHEIPNDQPWPLEAVLERKAVIEAAGLTWSVVESIPVTESIKRGDAGRDAAIETWIASLRSVAAAGIDVVAYNFMPILDWTRTDLRHRLPDGAWALRFDQEAFAAFELEILRRPGAEADYTEAERARAREVYDELGQEGREELTRTVIAGLPGSEEHHTLDTLRAAIAAYDDVPESALRANLAHFLRVVVPVAEELGVRIAIHPDDPPRPLLGLPRVVSTAQDAREVLAASPSPSNGLTFCTGSYGVREDNDLVAMAREFASHIFFAHLRSTVREEDPRTFHEGNHIAGDVDMVGVIAELVREERRRAAADEPGPRIPMRPDHGHQMLDDQRRTTNPGYPLIGRLVGLAELRGVETAVRALLG</sequence>
<evidence type="ECO:0000256" key="6">
    <source>
        <dbReference type="ARBA" id="ARBA00023004"/>
    </source>
</evidence>
<dbReference type="PANTHER" id="PTHR30387:SF2">
    <property type="entry name" value="MANNONATE DEHYDRATASE"/>
    <property type="match status" value="1"/>
</dbReference>
<evidence type="ECO:0000256" key="9">
    <source>
        <dbReference type="HAMAP-Rule" id="MF_00106"/>
    </source>
</evidence>
<evidence type="ECO:0000313" key="11">
    <source>
        <dbReference type="EMBL" id="GMA33143.1"/>
    </source>
</evidence>
<evidence type="ECO:0000256" key="8">
    <source>
        <dbReference type="ARBA" id="ARBA00023239"/>
    </source>
</evidence>
<evidence type="ECO:0000256" key="2">
    <source>
        <dbReference type="ARBA" id="ARBA00002713"/>
    </source>
</evidence>
<dbReference type="GO" id="GO:0030145">
    <property type="term" value="F:manganese ion binding"/>
    <property type="evidence" value="ECO:0007669"/>
    <property type="project" value="TreeGrafter"/>
</dbReference>
<reference evidence="11" key="2">
    <citation type="submission" date="2023-02" db="EMBL/GenBank/DDBJ databases">
        <authorList>
            <person name="Sun Q."/>
            <person name="Mori K."/>
        </authorList>
    </citation>
    <scope>NUCLEOTIDE SEQUENCE</scope>
    <source>
        <strain evidence="11">NBRC 112290</strain>
    </source>
</reference>
<dbReference type="NCBIfam" id="TIGR00695">
    <property type="entry name" value="uxuA"/>
    <property type="match status" value="1"/>
</dbReference>
<dbReference type="InterPro" id="IPR004628">
    <property type="entry name" value="Man_deHydtase"/>
</dbReference>
<name>A0AA38CRV3_9MICO</name>
<dbReference type="GO" id="GO:0042840">
    <property type="term" value="P:D-glucuronate catabolic process"/>
    <property type="evidence" value="ECO:0007669"/>
    <property type="project" value="TreeGrafter"/>
</dbReference>
<comment type="cofactor">
    <cofactor evidence="9">
        <name>Fe(2+)</name>
        <dbReference type="ChEBI" id="CHEBI:29033"/>
    </cofactor>
    <cofactor evidence="9">
        <name>Mn(2+)</name>
        <dbReference type="ChEBI" id="CHEBI:29035"/>
    </cofactor>
</comment>
<dbReference type="Proteomes" id="UP001157161">
    <property type="component" value="Unassembled WGS sequence"/>
</dbReference>
<evidence type="ECO:0000256" key="10">
    <source>
        <dbReference type="SAM" id="MobiDB-lite"/>
    </source>
</evidence>
<dbReference type="EMBL" id="BSUM01000001">
    <property type="protein sequence ID" value="GMA33143.1"/>
    <property type="molecule type" value="Genomic_DNA"/>
</dbReference>
<evidence type="ECO:0000313" key="12">
    <source>
        <dbReference type="Proteomes" id="UP001157161"/>
    </source>
</evidence>
<comment type="pathway">
    <text evidence="3 9">Carbohydrate metabolism; pentose and glucuronate interconversion.</text>
</comment>
<dbReference type="RefSeq" id="WP_284251818.1">
    <property type="nucleotide sequence ID" value="NZ_BSUM01000001.1"/>
</dbReference>
<dbReference type="GO" id="GO:0008927">
    <property type="term" value="F:mannonate dehydratase activity"/>
    <property type="evidence" value="ECO:0007669"/>
    <property type="project" value="UniProtKB-UniRule"/>
</dbReference>
<dbReference type="SUPFAM" id="SSF51658">
    <property type="entry name" value="Xylose isomerase-like"/>
    <property type="match status" value="1"/>
</dbReference>
<dbReference type="AlphaFoldDB" id="A0AA38CRV3"/>
<evidence type="ECO:0000256" key="4">
    <source>
        <dbReference type="ARBA" id="ARBA00007389"/>
    </source>
</evidence>
<evidence type="ECO:0000256" key="5">
    <source>
        <dbReference type="ARBA" id="ARBA00012927"/>
    </source>
</evidence>
<keyword evidence="8 9" id="KW-0456">Lyase</keyword>
<reference evidence="11" key="1">
    <citation type="journal article" date="2014" name="Int. J. Syst. Evol. Microbiol.">
        <title>Complete genome sequence of Corynebacterium casei LMG S-19264T (=DSM 44701T), isolated from a smear-ripened cheese.</title>
        <authorList>
            <consortium name="US DOE Joint Genome Institute (JGI-PGF)"/>
            <person name="Walter F."/>
            <person name="Albersmeier A."/>
            <person name="Kalinowski J."/>
            <person name="Ruckert C."/>
        </authorList>
    </citation>
    <scope>NUCLEOTIDE SEQUENCE</scope>
    <source>
        <strain evidence="11">NBRC 112290</strain>
    </source>
</reference>
<keyword evidence="12" id="KW-1185">Reference proteome</keyword>
<proteinExistence type="inferred from homology"/>
<gene>
    <name evidence="9 11" type="primary">uxuA</name>
    <name evidence="11" type="ORF">GCM10025875_31350</name>
</gene>
<dbReference type="InterPro" id="IPR036237">
    <property type="entry name" value="Xyl_isomerase-like_sf"/>
</dbReference>
<keyword evidence="6 9" id="KW-0408">Iron</keyword>
<dbReference type="NCBIfam" id="NF003027">
    <property type="entry name" value="PRK03906.1"/>
    <property type="match status" value="1"/>
</dbReference>
<dbReference type="HAMAP" id="MF_00106">
    <property type="entry name" value="UxuA"/>
    <property type="match status" value="1"/>
</dbReference>
<protein>
    <recommendedName>
        <fullName evidence="5 9">Mannonate dehydratase</fullName>
        <ecNumber evidence="5 9">4.2.1.8</ecNumber>
    </recommendedName>
    <alternativeName>
        <fullName evidence="9">D-mannonate hydro-lyase</fullName>
    </alternativeName>
</protein>
<comment type="catalytic activity">
    <reaction evidence="1 9">
        <text>D-mannonate = 2-dehydro-3-deoxy-D-gluconate + H2O</text>
        <dbReference type="Rhea" id="RHEA:20097"/>
        <dbReference type="ChEBI" id="CHEBI:15377"/>
        <dbReference type="ChEBI" id="CHEBI:17767"/>
        <dbReference type="ChEBI" id="CHEBI:57990"/>
        <dbReference type="EC" id="4.2.1.8"/>
    </reaction>
</comment>
<comment type="caution">
    <text evidence="11">The sequence shown here is derived from an EMBL/GenBank/DDBJ whole genome shotgun (WGS) entry which is preliminary data.</text>
</comment>
<comment type="similarity">
    <text evidence="4 9">Belongs to the mannonate dehydratase family.</text>
</comment>
<dbReference type="PIRSF" id="PIRSF016049">
    <property type="entry name" value="Man_dehyd"/>
    <property type="match status" value="1"/>
</dbReference>
<dbReference type="Pfam" id="PF03786">
    <property type="entry name" value="UxuA"/>
    <property type="match status" value="1"/>
</dbReference>
<evidence type="ECO:0000256" key="3">
    <source>
        <dbReference type="ARBA" id="ARBA00004892"/>
    </source>
</evidence>
<dbReference type="Gene3D" id="3.20.20.150">
    <property type="entry name" value="Divalent-metal-dependent TIM barrel enzymes"/>
    <property type="match status" value="2"/>
</dbReference>
<dbReference type="GO" id="GO:0008198">
    <property type="term" value="F:ferrous iron binding"/>
    <property type="evidence" value="ECO:0007669"/>
    <property type="project" value="TreeGrafter"/>
</dbReference>
<feature type="region of interest" description="Disordered" evidence="10">
    <location>
        <begin position="336"/>
        <end position="363"/>
    </location>
</feature>
<evidence type="ECO:0000256" key="7">
    <source>
        <dbReference type="ARBA" id="ARBA00023211"/>
    </source>
</evidence>